<feature type="region of interest" description="Disordered" evidence="1">
    <location>
        <begin position="237"/>
        <end position="272"/>
    </location>
</feature>
<dbReference type="Proteomes" id="UP000242942">
    <property type="component" value="Chromosome 13"/>
</dbReference>
<name>A0A1D3TMP8_PLAOA</name>
<accession>A0A1D3TMP8</accession>
<feature type="compositionally biased region" description="Basic and acidic residues" evidence="1">
    <location>
        <begin position="1"/>
        <end position="12"/>
    </location>
</feature>
<feature type="region of interest" description="Disordered" evidence="1">
    <location>
        <begin position="1"/>
        <end position="199"/>
    </location>
</feature>
<dbReference type="EMBL" id="LT594594">
    <property type="protein sequence ID" value="SCP06199.1"/>
    <property type="molecule type" value="Genomic_DNA"/>
</dbReference>
<sequence>MQGGSEKEDPEQLKNGAISKDKPRGAEVEDACTTEEKEHIADAKAKAQAAEPEAQAAEPGAQAAEPGAQVAKPEAQAAEPGAQAAEPGAQVAKPEAQAAEPGAQAAEPGAQVAKPEAQAAEPGAQAAEPGAQVAKPEAQAAEPGAQAAEPGAQVAKPEAQAAEPGAQAAEPGAQVAKPEAQAAEPEALDAKTIEEKQKKRNSNIKLNTQILQSYIHRSYDKVSTVLIRTSKSFLKKGSINSSESGRNCEGSRNDDDSGGDLGNYPSSGEEKKREKKIKIMHLLKEYSSNTERFDEKFFEEYSEILFEIIMDDDKKDKKKKEYTLCEYKKCIKNKDISKCYEKLKELLDERSLLIKFIVHCKNLNNIYEENLQKITNSYYILTSENEQLNQNNITLKKHIDYLCNTKCTIHETKGETC</sequence>
<proteinExistence type="predicted"/>
<dbReference type="VEuPathDB" id="PlasmoDB:PocGH01_13038100"/>
<protein>
    <submittedName>
        <fullName evidence="2">Uncharacterized protein</fullName>
    </submittedName>
</protein>
<feature type="compositionally biased region" description="Low complexity" evidence="1">
    <location>
        <begin position="46"/>
        <end position="185"/>
    </location>
</feature>
<evidence type="ECO:0000313" key="2">
    <source>
        <dbReference type="EMBL" id="SCP06199.1"/>
    </source>
</evidence>
<gene>
    <name evidence="2" type="primary">PocGH01_13038100</name>
    <name evidence="2" type="ORF">POCGH01_13038100</name>
</gene>
<keyword evidence="3" id="KW-1185">Reference proteome</keyword>
<evidence type="ECO:0000313" key="3">
    <source>
        <dbReference type="Proteomes" id="UP000242942"/>
    </source>
</evidence>
<evidence type="ECO:0000256" key="1">
    <source>
        <dbReference type="SAM" id="MobiDB-lite"/>
    </source>
</evidence>
<feature type="compositionally biased region" description="Basic and acidic residues" evidence="1">
    <location>
        <begin position="188"/>
        <end position="197"/>
    </location>
</feature>
<feature type="compositionally biased region" description="Basic and acidic residues" evidence="1">
    <location>
        <begin position="34"/>
        <end position="45"/>
    </location>
</feature>
<dbReference type="OrthoDB" id="372823at2759"/>
<dbReference type="VEuPathDB" id="PlasmoDB:POWCR01_130034700"/>
<organism evidence="2 3">
    <name type="scientific">Plasmodium ovale</name>
    <name type="common">malaria parasite P. ovale</name>
    <dbReference type="NCBI Taxonomy" id="36330"/>
    <lineage>
        <taxon>Eukaryota</taxon>
        <taxon>Sar</taxon>
        <taxon>Alveolata</taxon>
        <taxon>Apicomplexa</taxon>
        <taxon>Aconoidasida</taxon>
        <taxon>Haemosporida</taxon>
        <taxon>Plasmodiidae</taxon>
        <taxon>Plasmodium</taxon>
        <taxon>Plasmodium (Plasmodium)</taxon>
    </lineage>
</organism>
<reference evidence="2 3" key="1">
    <citation type="submission" date="2016-06" db="EMBL/GenBank/DDBJ databases">
        <authorList>
            <consortium name="Pathogen Informatics"/>
        </authorList>
    </citation>
    <scope>NUCLEOTIDE SEQUENCE [LARGE SCALE GENOMIC DNA]</scope>
    <source>
        <strain evidence="2">PocGH01</strain>
    </source>
</reference>
<dbReference type="AlphaFoldDB" id="A0A1D3TMP8"/>